<dbReference type="AlphaFoldDB" id="A0A062XP55"/>
<keyword evidence="5" id="KW-0418">Kinase</keyword>
<dbReference type="PRINTS" id="PR00344">
    <property type="entry name" value="BCTRLSENSOR"/>
</dbReference>
<evidence type="ECO:0000256" key="2">
    <source>
        <dbReference type="ARBA" id="ARBA00012438"/>
    </source>
</evidence>
<evidence type="ECO:0000259" key="8">
    <source>
        <dbReference type="PROSITE" id="PS50109"/>
    </source>
</evidence>
<dbReference type="EC" id="2.7.13.3" evidence="2"/>
<dbReference type="EMBL" id="JMFG01000008">
    <property type="protein sequence ID" value="KDA54357.1"/>
    <property type="molecule type" value="Genomic_DNA"/>
</dbReference>
<keyword evidence="10" id="KW-1185">Reference proteome</keyword>
<dbReference type="PANTHER" id="PTHR43711">
    <property type="entry name" value="TWO-COMPONENT HISTIDINE KINASE"/>
    <property type="match status" value="1"/>
</dbReference>
<dbReference type="InterPro" id="IPR004358">
    <property type="entry name" value="Sig_transdc_His_kin-like_C"/>
</dbReference>
<evidence type="ECO:0000313" key="9">
    <source>
        <dbReference type="EMBL" id="KDA54357.1"/>
    </source>
</evidence>
<feature type="domain" description="Histidine kinase" evidence="8">
    <location>
        <begin position="87"/>
        <end position="295"/>
    </location>
</feature>
<evidence type="ECO:0000256" key="1">
    <source>
        <dbReference type="ARBA" id="ARBA00000085"/>
    </source>
</evidence>
<comment type="catalytic activity">
    <reaction evidence="1">
        <text>ATP + protein L-histidine = ADP + protein N-phospho-L-histidine.</text>
        <dbReference type="EC" id="2.7.13.3"/>
    </reaction>
</comment>
<name>A0A062XP55_9BACT</name>
<dbReference type="SUPFAM" id="SSF47384">
    <property type="entry name" value="Homodimeric domain of signal transducing histidine kinase"/>
    <property type="match status" value="1"/>
</dbReference>
<evidence type="ECO:0000256" key="3">
    <source>
        <dbReference type="ARBA" id="ARBA00022553"/>
    </source>
</evidence>
<keyword evidence="6" id="KW-0902">Two-component regulatory system</keyword>
<evidence type="ECO:0000256" key="6">
    <source>
        <dbReference type="ARBA" id="ARBA00023012"/>
    </source>
</evidence>
<dbReference type="CDD" id="cd00082">
    <property type="entry name" value="HisKA"/>
    <property type="match status" value="1"/>
</dbReference>
<feature type="transmembrane region" description="Helical" evidence="7">
    <location>
        <begin position="20"/>
        <end position="41"/>
    </location>
</feature>
<evidence type="ECO:0000256" key="5">
    <source>
        <dbReference type="ARBA" id="ARBA00022777"/>
    </source>
</evidence>
<dbReference type="Gene3D" id="1.10.287.130">
    <property type="match status" value="1"/>
</dbReference>
<dbReference type="Pfam" id="PF00512">
    <property type="entry name" value="HisKA"/>
    <property type="match status" value="1"/>
</dbReference>
<dbReference type="InterPro" id="IPR036890">
    <property type="entry name" value="HATPase_C_sf"/>
</dbReference>
<dbReference type="SUPFAM" id="SSF55874">
    <property type="entry name" value="ATPase domain of HSP90 chaperone/DNA topoisomerase II/histidine kinase"/>
    <property type="match status" value="1"/>
</dbReference>
<accession>A0A062XP55</accession>
<organism evidence="9 10">
    <name type="scientific">Thermoanaerobaculum aquaticum</name>
    <dbReference type="NCBI Taxonomy" id="1312852"/>
    <lineage>
        <taxon>Bacteria</taxon>
        <taxon>Pseudomonadati</taxon>
        <taxon>Acidobacteriota</taxon>
        <taxon>Thermoanaerobaculia</taxon>
        <taxon>Thermoanaerobaculales</taxon>
        <taxon>Thermoanaerobaculaceae</taxon>
        <taxon>Thermoanaerobaculum</taxon>
    </lineage>
</organism>
<dbReference type="InterPro" id="IPR050736">
    <property type="entry name" value="Sensor_HK_Regulatory"/>
</dbReference>
<dbReference type="InterPro" id="IPR003661">
    <property type="entry name" value="HisK_dim/P_dom"/>
</dbReference>
<keyword evidence="7" id="KW-1133">Transmembrane helix</keyword>
<dbReference type="Proteomes" id="UP000027284">
    <property type="component" value="Unassembled WGS sequence"/>
</dbReference>
<feature type="transmembrane region" description="Helical" evidence="7">
    <location>
        <begin position="47"/>
        <end position="69"/>
    </location>
</feature>
<proteinExistence type="predicted"/>
<evidence type="ECO:0000313" key="10">
    <source>
        <dbReference type="Proteomes" id="UP000027284"/>
    </source>
</evidence>
<dbReference type="SMART" id="SM00388">
    <property type="entry name" value="HisKA"/>
    <property type="match status" value="1"/>
</dbReference>
<dbReference type="SMART" id="SM00387">
    <property type="entry name" value="HATPase_c"/>
    <property type="match status" value="1"/>
</dbReference>
<dbReference type="InterPro" id="IPR036097">
    <property type="entry name" value="HisK_dim/P_sf"/>
</dbReference>
<evidence type="ECO:0000256" key="4">
    <source>
        <dbReference type="ARBA" id="ARBA00022679"/>
    </source>
</evidence>
<keyword evidence="3" id="KW-0597">Phosphoprotein</keyword>
<keyword evidence="7" id="KW-0812">Transmembrane</keyword>
<keyword evidence="7" id="KW-0472">Membrane</keyword>
<dbReference type="RefSeq" id="WP_038047597.1">
    <property type="nucleotide sequence ID" value="NZ_JMFG01000008.1"/>
</dbReference>
<dbReference type="InterPro" id="IPR005467">
    <property type="entry name" value="His_kinase_dom"/>
</dbReference>
<evidence type="ECO:0000256" key="7">
    <source>
        <dbReference type="SAM" id="Phobius"/>
    </source>
</evidence>
<dbReference type="GO" id="GO:0000155">
    <property type="term" value="F:phosphorelay sensor kinase activity"/>
    <property type="evidence" value="ECO:0007669"/>
    <property type="project" value="InterPro"/>
</dbReference>
<dbReference type="STRING" id="1312852.EG19_11620"/>
<dbReference type="OrthoDB" id="9813151at2"/>
<dbReference type="Gene3D" id="3.30.565.10">
    <property type="entry name" value="Histidine kinase-like ATPase, C-terminal domain"/>
    <property type="match status" value="1"/>
</dbReference>
<reference evidence="9 10" key="1">
    <citation type="submission" date="2014-04" db="EMBL/GenBank/DDBJ databases">
        <title>The Genome Sequence of Thermoanaerobaculum aquaticum MP-01, The First Cultivated Group 23 Acidobacterium.</title>
        <authorList>
            <person name="Stamps B.W."/>
            <person name="Losey N.A."/>
            <person name="Lawson P.A."/>
            <person name="Stevenson B.S."/>
        </authorList>
    </citation>
    <scope>NUCLEOTIDE SEQUENCE [LARGE SCALE GENOMIC DNA]</scope>
    <source>
        <strain evidence="9 10">MP-01</strain>
    </source>
</reference>
<dbReference type="PANTHER" id="PTHR43711:SF1">
    <property type="entry name" value="HISTIDINE KINASE 1"/>
    <property type="match status" value="1"/>
</dbReference>
<dbReference type="InterPro" id="IPR003594">
    <property type="entry name" value="HATPase_dom"/>
</dbReference>
<dbReference type="Pfam" id="PF02518">
    <property type="entry name" value="HATPase_c"/>
    <property type="match status" value="1"/>
</dbReference>
<sequence length="297" mass="31881">MSWRGLPAGSLPRDVVRIAVGLVLIPAVAILALSFAMVQLLPEPGSLLFPLFLVPLAAALLAGGVLLLLSSRELSRMSKNQALFVAQASHELRTPLTTLRFLASGLEDREKARALENAVAVLEAGIHRLIDWGRLTGGQLHLRLLPVSVAHVVGEALRRTEASLAARGQRVVRSGLEDASVWADQEAAVSALVNLLTNASKYSPPGSTVELGIGEKGEWVTVWVRDQGVGIAPGLQRKIFRPFFRLPFVESQGVEGFGLGLAIVSQVMAAQGGKVTLYSKPGEGSCFTLWFRRGQRE</sequence>
<gene>
    <name evidence="9" type="ORF">EG19_11620</name>
</gene>
<comment type="caution">
    <text evidence="9">The sequence shown here is derived from an EMBL/GenBank/DDBJ whole genome shotgun (WGS) entry which is preliminary data.</text>
</comment>
<protein>
    <recommendedName>
        <fullName evidence="2">histidine kinase</fullName>
        <ecNumber evidence="2">2.7.13.3</ecNumber>
    </recommendedName>
</protein>
<keyword evidence="4" id="KW-0808">Transferase</keyword>
<dbReference type="PROSITE" id="PS50109">
    <property type="entry name" value="HIS_KIN"/>
    <property type="match status" value="1"/>
</dbReference>